<evidence type="ECO:0000256" key="6">
    <source>
        <dbReference type="HAMAP-Rule" id="MF_01186"/>
    </source>
</evidence>
<accession>A0ABS1BPV5</accession>
<evidence type="ECO:0000256" key="3">
    <source>
        <dbReference type="ARBA" id="ARBA00023139"/>
    </source>
</evidence>
<keyword evidence="8" id="KW-1185">Reference proteome</keyword>
<dbReference type="Proteomes" id="UP000614058">
    <property type="component" value="Unassembled WGS sequence"/>
</dbReference>
<reference evidence="7 8" key="1">
    <citation type="journal article" date="2021" name="Pathogens">
        <title>Isolation and Characterization of Kingella bonacorsii sp. nov., A Novel Kingella Species Detected in a Stable Periodontitis Subject.</title>
        <authorList>
            <person name="Antezack A."/>
            <person name="Boxberger M."/>
            <person name="Rolland C."/>
            <person name="Monnet-Corti V."/>
            <person name="La Scola B."/>
        </authorList>
    </citation>
    <scope>NUCLEOTIDE SEQUENCE [LARGE SCALE GENOMIC DNA]</scope>
    <source>
        <strain evidence="7 8">Marseille-Q4569</strain>
    </source>
</reference>
<dbReference type="PANTHER" id="PTHR38098">
    <property type="entry name" value="LPS-ASSEMBLY LIPOPROTEIN LPTE"/>
    <property type="match status" value="1"/>
</dbReference>
<dbReference type="HAMAP" id="MF_01186">
    <property type="entry name" value="LPS_assembly_LptE"/>
    <property type="match status" value="1"/>
</dbReference>
<evidence type="ECO:0000313" key="7">
    <source>
        <dbReference type="EMBL" id="MBK0395303.1"/>
    </source>
</evidence>
<dbReference type="PANTHER" id="PTHR38098:SF1">
    <property type="entry name" value="LPS-ASSEMBLY LIPOPROTEIN LPTE"/>
    <property type="match status" value="1"/>
</dbReference>
<dbReference type="RefSeq" id="WP_200521267.1">
    <property type="nucleotide sequence ID" value="NZ_JAEHNZ010000001.1"/>
</dbReference>
<sequence>MKKLVPFIAVSALSACGFHLKGTYAYDHLPEQKWYISGGQLQKPLENAIRHASGTPVAQAAAQAELRVTGFGGKRDIYTITRAAKLNEYLFTLHVTAQAYRHNQPWGAPLVAHVRRNMPYSDGLTLGKDEETATIWRDMYNDAADQIVRQLGFLNQSSPSQPAAPTAGEPAP</sequence>
<dbReference type="EMBL" id="JAEHNZ010000001">
    <property type="protein sequence ID" value="MBK0395303.1"/>
    <property type="molecule type" value="Genomic_DNA"/>
</dbReference>
<comment type="subcellular location">
    <subcellularLocation>
        <location evidence="6">Cell outer membrane</location>
        <topology evidence="6">Lipid-anchor</topology>
    </subcellularLocation>
</comment>
<keyword evidence="3 6" id="KW-0564">Palmitate</keyword>
<dbReference type="PROSITE" id="PS51257">
    <property type="entry name" value="PROKAR_LIPOPROTEIN"/>
    <property type="match status" value="1"/>
</dbReference>
<evidence type="ECO:0000313" key="8">
    <source>
        <dbReference type="Proteomes" id="UP000614058"/>
    </source>
</evidence>
<gene>
    <name evidence="6" type="primary">lptE</name>
    <name evidence="7" type="ORF">JDW22_01550</name>
</gene>
<evidence type="ECO:0000256" key="2">
    <source>
        <dbReference type="ARBA" id="ARBA00023136"/>
    </source>
</evidence>
<comment type="subunit">
    <text evidence="6">Component of the lipopolysaccharide transport and assembly complex. Interacts with LptD.</text>
</comment>
<proteinExistence type="inferred from homology"/>
<comment type="caution">
    <text evidence="7">The sequence shown here is derived from an EMBL/GenBank/DDBJ whole genome shotgun (WGS) entry which is preliminary data.</text>
</comment>
<dbReference type="Pfam" id="PF04390">
    <property type="entry name" value="LptE"/>
    <property type="match status" value="1"/>
</dbReference>
<organism evidence="7 8">
    <name type="scientific">Kingella bonacorsii</name>
    <dbReference type="NCBI Taxonomy" id="2796361"/>
    <lineage>
        <taxon>Bacteria</taxon>
        <taxon>Pseudomonadati</taxon>
        <taxon>Pseudomonadota</taxon>
        <taxon>Betaproteobacteria</taxon>
        <taxon>Neisseriales</taxon>
        <taxon>Neisseriaceae</taxon>
        <taxon>Kingella</taxon>
    </lineage>
</organism>
<comment type="function">
    <text evidence="6">Together with LptD, is involved in the assembly of lipopolysaccharide (LPS) at the surface of the outer membrane. Required for the proper assembly of LptD. Binds LPS and may serve as the LPS recognition site at the outer membrane.</text>
</comment>
<evidence type="ECO:0000256" key="4">
    <source>
        <dbReference type="ARBA" id="ARBA00023237"/>
    </source>
</evidence>
<dbReference type="InterPro" id="IPR007485">
    <property type="entry name" value="LPS_assembly_LptE"/>
</dbReference>
<protein>
    <recommendedName>
        <fullName evidence="6">LPS-assembly lipoprotein LptE</fullName>
    </recommendedName>
</protein>
<comment type="similarity">
    <text evidence="6">Belongs to the LptE lipoprotein family.</text>
</comment>
<keyword evidence="5 6" id="KW-0449">Lipoprotein</keyword>
<keyword evidence="2 6" id="KW-0472">Membrane</keyword>
<dbReference type="Gene3D" id="3.30.160.150">
    <property type="entry name" value="Lipoprotein like domain"/>
    <property type="match status" value="1"/>
</dbReference>
<evidence type="ECO:0000256" key="5">
    <source>
        <dbReference type="ARBA" id="ARBA00023288"/>
    </source>
</evidence>
<evidence type="ECO:0000256" key="1">
    <source>
        <dbReference type="ARBA" id="ARBA00022729"/>
    </source>
</evidence>
<keyword evidence="4 6" id="KW-0998">Cell outer membrane</keyword>
<name>A0ABS1BPV5_9NEIS</name>
<keyword evidence="1 6" id="KW-0732">Signal</keyword>